<evidence type="ECO:0000256" key="1">
    <source>
        <dbReference type="ARBA" id="ARBA00009437"/>
    </source>
</evidence>
<accession>A0ABZ2XRA5</accession>
<dbReference type="Pfam" id="PF00126">
    <property type="entry name" value="HTH_1"/>
    <property type="match status" value="1"/>
</dbReference>
<dbReference type="Proteomes" id="UP001623232">
    <property type="component" value="Chromosome"/>
</dbReference>
<evidence type="ECO:0000256" key="4">
    <source>
        <dbReference type="ARBA" id="ARBA00023163"/>
    </source>
</evidence>
<dbReference type="EMBL" id="CP123584">
    <property type="protein sequence ID" value="WZK88243.1"/>
    <property type="molecule type" value="Genomic_DNA"/>
</dbReference>
<protein>
    <submittedName>
        <fullName evidence="7">LysR family transcriptional regulator</fullName>
    </submittedName>
</protein>
<dbReference type="Pfam" id="PF03466">
    <property type="entry name" value="LysR_substrate"/>
    <property type="match status" value="1"/>
</dbReference>
<organism evidence="7 8">
    <name type="scientific">Aliisedimentitalea scapharcae</name>
    <dbReference type="NCBI Taxonomy" id="1524259"/>
    <lineage>
        <taxon>Bacteria</taxon>
        <taxon>Pseudomonadati</taxon>
        <taxon>Pseudomonadota</taxon>
        <taxon>Alphaproteobacteria</taxon>
        <taxon>Rhodobacterales</taxon>
        <taxon>Roseobacteraceae</taxon>
        <taxon>Aliisedimentitalea</taxon>
    </lineage>
</organism>
<dbReference type="RefSeq" id="WP_406645624.1">
    <property type="nucleotide sequence ID" value="NZ_CP123584.1"/>
</dbReference>
<comment type="similarity">
    <text evidence="1">Belongs to the LysR transcriptional regulatory family.</text>
</comment>
<reference evidence="7 8" key="1">
    <citation type="submission" date="2023-04" db="EMBL/GenBank/DDBJ databases">
        <title>Complete genome sequence of Alisedimentitalea scapharcae.</title>
        <authorList>
            <person name="Rong J.-C."/>
            <person name="Yi M.-L."/>
            <person name="Zhao Q."/>
        </authorList>
    </citation>
    <scope>NUCLEOTIDE SEQUENCE [LARGE SCALE GENOMIC DNA]</scope>
    <source>
        <strain evidence="7 8">KCTC 42119</strain>
    </source>
</reference>
<dbReference type="Gene3D" id="1.10.10.10">
    <property type="entry name" value="Winged helix-like DNA-binding domain superfamily/Winged helix DNA-binding domain"/>
    <property type="match status" value="1"/>
</dbReference>
<evidence type="ECO:0000259" key="6">
    <source>
        <dbReference type="Pfam" id="PF03466"/>
    </source>
</evidence>
<evidence type="ECO:0000256" key="3">
    <source>
        <dbReference type="ARBA" id="ARBA00023125"/>
    </source>
</evidence>
<proteinExistence type="inferred from homology"/>
<keyword evidence="8" id="KW-1185">Reference proteome</keyword>
<dbReference type="InterPro" id="IPR036388">
    <property type="entry name" value="WH-like_DNA-bd_sf"/>
</dbReference>
<dbReference type="SUPFAM" id="SSF46785">
    <property type="entry name" value="Winged helix' DNA-binding domain"/>
    <property type="match status" value="1"/>
</dbReference>
<dbReference type="InterPro" id="IPR036390">
    <property type="entry name" value="WH_DNA-bd_sf"/>
</dbReference>
<dbReference type="SUPFAM" id="SSF53850">
    <property type="entry name" value="Periplasmic binding protein-like II"/>
    <property type="match status" value="1"/>
</dbReference>
<evidence type="ECO:0000259" key="5">
    <source>
        <dbReference type="Pfam" id="PF00126"/>
    </source>
</evidence>
<dbReference type="InterPro" id="IPR005119">
    <property type="entry name" value="LysR_subst-bd"/>
</dbReference>
<feature type="domain" description="HTH lysR-type" evidence="5">
    <location>
        <begin position="6"/>
        <end position="65"/>
    </location>
</feature>
<dbReference type="Gene3D" id="3.40.190.10">
    <property type="entry name" value="Periplasmic binding protein-like II"/>
    <property type="match status" value="2"/>
</dbReference>
<dbReference type="PANTHER" id="PTHR30419">
    <property type="entry name" value="HTH-TYPE TRANSCRIPTIONAL REGULATOR YBHD"/>
    <property type="match status" value="1"/>
</dbReference>
<feature type="domain" description="LysR substrate-binding" evidence="6">
    <location>
        <begin position="93"/>
        <end position="293"/>
    </location>
</feature>
<name>A0ABZ2XRA5_9RHOB</name>
<evidence type="ECO:0000313" key="8">
    <source>
        <dbReference type="Proteomes" id="UP001623232"/>
    </source>
</evidence>
<dbReference type="PRINTS" id="PR00039">
    <property type="entry name" value="HTHLYSR"/>
</dbReference>
<dbReference type="InterPro" id="IPR050950">
    <property type="entry name" value="HTH-type_LysR_regulators"/>
</dbReference>
<keyword evidence="2" id="KW-0805">Transcription regulation</keyword>
<evidence type="ECO:0000256" key="2">
    <source>
        <dbReference type="ARBA" id="ARBA00023015"/>
    </source>
</evidence>
<dbReference type="InterPro" id="IPR000847">
    <property type="entry name" value="LysR_HTH_N"/>
</dbReference>
<keyword evidence="3" id="KW-0238">DNA-binding</keyword>
<sequence length="306" mass="33079">MLNFTLKQLRYVEAAGRLGSIAKAATELSISQSSITAAIDALEQSLDYDIFVRTPAKGIQATPSGLETLHLIKGFLDQSRHFEGEIQSVGSDAAGLVRMACYATAAPSFLPPILKAITEEFPGISIKLLEGNMATTMEFLSEGEADLVFTYGEVTDNRHNFMPLFEAPAYALVSCHDPAADDDSITFADLAQRPMVLLDLPRTKDYFLGMFKARGLNPNVVHTSRSSEICRSLVASGFGFSILNILPPEALGKGSPYRALPIQDAGPAPVFGIATMTGARQPKTVRAIIETCLRLKSRESFSEITV</sequence>
<gene>
    <name evidence="7" type="ORF">QEZ52_16790</name>
</gene>
<keyword evidence="4" id="KW-0804">Transcription</keyword>
<evidence type="ECO:0000313" key="7">
    <source>
        <dbReference type="EMBL" id="WZK88243.1"/>
    </source>
</evidence>